<evidence type="ECO:0000313" key="2">
    <source>
        <dbReference type="Proteomes" id="UP000266188"/>
    </source>
</evidence>
<dbReference type="Proteomes" id="UP000266188">
    <property type="component" value="Unassembled WGS sequence"/>
</dbReference>
<gene>
    <name evidence="1" type="ORF">PHISCL_09321</name>
</gene>
<dbReference type="EMBL" id="MVGC01000573">
    <property type="protein sequence ID" value="RJE18342.1"/>
    <property type="molecule type" value="Genomic_DNA"/>
</dbReference>
<organism evidence="1 2">
    <name type="scientific">Aspergillus sclerotialis</name>
    <dbReference type="NCBI Taxonomy" id="2070753"/>
    <lineage>
        <taxon>Eukaryota</taxon>
        <taxon>Fungi</taxon>
        <taxon>Dikarya</taxon>
        <taxon>Ascomycota</taxon>
        <taxon>Pezizomycotina</taxon>
        <taxon>Eurotiomycetes</taxon>
        <taxon>Eurotiomycetidae</taxon>
        <taxon>Eurotiales</taxon>
        <taxon>Aspergillaceae</taxon>
        <taxon>Aspergillus</taxon>
        <taxon>Aspergillus subgen. Polypaecilum</taxon>
    </lineage>
</organism>
<evidence type="ECO:0000313" key="1">
    <source>
        <dbReference type="EMBL" id="RJE18342.1"/>
    </source>
</evidence>
<keyword evidence="2" id="KW-1185">Reference proteome</keyword>
<proteinExistence type="predicted"/>
<name>A0A3A2Z5H7_9EURO</name>
<accession>A0A3A2Z5H7</accession>
<comment type="caution">
    <text evidence="1">The sequence shown here is derived from an EMBL/GenBank/DDBJ whole genome shotgun (WGS) entry which is preliminary data.</text>
</comment>
<dbReference type="OrthoDB" id="4369165at2759"/>
<reference evidence="2" key="1">
    <citation type="submission" date="2017-02" db="EMBL/GenBank/DDBJ databases">
        <authorList>
            <person name="Tafer H."/>
            <person name="Lopandic K."/>
        </authorList>
    </citation>
    <scope>NUCLEOTIDE SEQUENCE [LARGE SCALE GENOMIC DNA]</scope>
    <source>
        <strain evidence="2">CBS 366.77</strain>
    </source>
</reference>
<sequence length="82" mass="9477">MFYVHFHPDRNKWFISYPYYAKYTKQGENPFFRHIGININQAITNKRGVNAIQGTLSLDDETRTTVLRSYLACGGAVARYAV</sequence>
<dbReference type="STRING" id="2070753.A0A3A2Z5H7"/>
<dbReference type="AlphaFoldDB" id="A0A3A2Z5H7"/>
<protein>
    <submittedName>
        <fullName evidence="1">Uncharacterized protein</fullName>
    </submittedName>
</protein>